<evidence type="ECO:0000256" key="3">
    <source>
        <dbReference type="ARBA" id="ARBA00022777"/>
    </source>
</evidence>
<evidence type="ECO:0000313" key="8">
    <source>
        <dbReference type="Proteomes" id="UP000228921"/>
    </source>
</evidence>
<dbReference type="PANTHER" id="PTHR43289">
    <property type="entry name" value="MITOGEN-ACTIVATED PROTEIN KINASE KINASE KINASE 20-RELATED"/>
    <property type="match status" value="1"/>
</dbReference>
<dbReference type="Pfam" id="PF00069">
    <property type="entry name" value="Pkinase"/>
    <property type="match status" value="1"/>
</dbReference>
<dbReference type="GO" id="GO:0004674">
    <property type="term" value="F:protein serine/threonine kinase activity"/>
    <property type="evidence" value="ECO:0007669"/>
    <property type="project" value="TreeGrafter"/>
</dbReference>
<gene>
    <name evidence="7" type="ORF">CUN51_06885</name>
</gene>
<keyword evidence="3" id="KW-0418">Kinase</keyword>
<dbReference type="GO" id="GO:0005524">
    <property type="term" value="F:ATP binding"/>
    <property type="evidence" value="ECO:0007669"/>
    <property type="project" value="UniProtKB-UniRule"/>
</dbReference>
<keyword evidence="1" id="KW-0808">Transferase</keyword>
<proteinExistence type="predicted"/>
<organism evidence="7 8">
    <name type="scientific">Candidatus Thermofonsia Clade 1 bacterium</name>
    <dbReference type="NCBI Taxonomy" id="2364210"/>
    <lineage>
        <taxon>Bacteria</taxon>
        <taxon>Bacillati</taxon>
        <taxon>Chloroflexota</taxon>
        <taxon>Candidatus Thermofontia</taxon>
        <taxon>Candidatus Thermofonsia Clade 1</taxon>
    </lineage>
</organism>
<reference evidence="7 8" key="1">
    <citation type="submission" date="2017-11" db="EMBL/GenBank/DDBJ databases">
        <title>Evolution of Phototrophy in the Chloroflexi Phylum Driven by Horizontal Gene Transfer.</title>
        <authorList>
            <person name="Ward L.M."/>
            <person name="Hemp J."/>
            <person name="Shih P.M."/>
            <person name="Mcglynn S.E."/>
            <person name="Fischer W."/>
        </authorList>
    </citation>
    <scope>NUCLEOTIDE SEQUENCE [LARGE SCALE GENOMIC DNA]</scope>
    <source>
        <strain evidence="7">CP2_2F</strain>
    </source>
</reference>
<dbReference type="InterPro" id="IPR017441">
    <property type="entry name" value="Protein_kinase_ATP_BS"/>
</dbReference>
<keyword evidence="4 5" id="KW-0067">ATP-binding</keyword>
<dbReference type="InterPro" id="IPR011009">
    <property type="entry name" value="Kinase-like_dom_sf"/>
</dbReference>
<feature type="domain" description="Protein kinase" evidence="6">
    <location>
        <begin position="12"/>
        <end position="110"/>
    </location>
</feature>
<dbReference type="PANTHER" id="PTHR43289:SF34">
    <property type="entry name" value="SERINE_THREONINE-PROTEIN KINASE YBDM-RELATED"/>
    <property type="match status" value="1"/>
</dbReference>
<dbReference type="AlphaFoldDB" id="A0A2M8NZH5"/>
<dbReference type="SUPFAM" id="SSF56112">
    <property type="entry name" value="Protein kinase-like (PK-like)"/>
    <property type="match status" value="1"/>
</dbReference>
<keyword evidence="2 5" id="KW-0547">Nucleotide-binding</keyword>
<name>A0A2M8NZH5_9CHLR</name>
<accession>A0A2M8NZH5</accession>
<feature type="binding site" evidence="5">
    <location>
        <position position="41"/>
    </location>
    <ligand>
        <name>ATP</name>
        <dbReference type="ChEBI" id="CHEBI:30616"/>
    </ligand>
</feature>
<evidence type="ECO:0000256" key="4">
    <source>
        <dbReference type="ARBA" id="ARBA00022840"/>
    </source>
</evidence>
<sequence length="110" mass="12399">MLRLSGERIGNYEIIGLLGEGGMAVVYRARQVNVQRDVAFKVIESRLANSPDSIKRFEREAHTIANLNHPHILKLFDFGHYEGLVYLVMELQPGGSLAQWLRNEGALPPE</sequence>
<protein>
    <recommendedName>
        <fullName evidence="6">Protein kinase domain-containing protein</fullName>
    </recommendedName>
</protein>
<dbReference type="Proteomes" id="UP000228921">
    <property type="component" value="Unassembled WGS sequence"/>
</dbReference>
<dbReference type="PROSITE" id="PS00107">
    <property type="entry name" value="PROTEIN_KINASE_ATP"/>
    <property type="match status" value="1"/>
</dbReference>
<evidence type="ECO:0000256" key="1">
    <source>
        <dbReference type="ARBA" id="ARBA00022679"/>
    </source>
</evidence>
<dbReference type="Gene3D" id="3.30.200.20">
    <property type="entry name" value="Phosphorylase Kinase, domain 1"/>
    <property type="match status" value="1"/>
</dbReference>
<evidence type="ECO:0000313" key="7">
    <source>
        <dbReference type="EMBL" id="PJF30703.1"/>
    </source>
</evidence>
<comment type="caution">
    <text evidence="7">The sequence shown here is derived from an EMBL/GenBank/DDBJ whole genome shotgun (WGS) entry which is preliminary data.</text>
</comment>
<evidence type="ECO:0000256" key="5">
    <source>
        <dbReference type="PROSITE-ProRule" id="PRU10141"/>
    </source>
</evidence>
<dbReference type="InterPro" id="IPR000719">
    <property type="entry name" value="Prot_kinase_dom"/>
</dbReference>
<dbReference type="EMBL" id="PGTK01000007">
    <property type="protein sequence ID" value="PJF30703.1"/>
    <property type="molecule type" value="Genomic_DNA"/>
</dbReference>
<evidence type="ECO:0000256" key="2">
    <source>
        <dbReference type="ARBA" id="ARBA00022741"/>
    </source>
</evidence>
<dbReference type="PROSITE" id="PS50011">
    <property type="entry name" value="PROTEIN_KINASE_DOM"/>
    <property type="match status" value="1"/>
</dbReference>
<evidence type="ECO:0000259" key="6">
    <source>
        <dbReference type="PROSITE" id="PS50011"/>
    </source>
</evidence>